<dbReference type="Proteomes" id="UP000774958">
    <property type="component" value="Unassembled WGS sequence"/>
</dbReference>
<dbReference type="InterPro" id="IPR001638">
    <property type="entry name" value="Solute-binding_3/MltF_N"/>
</dbReference>
<keyword evidence="2 3" id="KW-0732">Signal</keyword>
<name>A0ABS7VCP9_9GAMM</name>
<feature type="chain" id="PRO_5046151986" evidence="3">
    <location>
        <begin position="22"/>
        <end position="275"/>
    </location>
</feature>
<comment type="similarity">
    <text evidence="1">Belongs to the bacterial solute-binding protein 3 family.</text>
</comment>
<evidence type="ECO:0000313" key="5">
    <source>
        <dbReference type="EMBL" id="MBZ6067151.1"/>
    </source>
</evidence>
<protein>
    <submittedName>
        <fullName evidence="5">Transporter substrate-binding domain-containing protein</fullName>
    </submittedName>
</protein>
<feature type="signal peptide" evidence="3">
    <location>
        <begin position="1"/>
        <end position="21"/>
    </location>
</feature>
<proteinExistence type="inferred from homology"/>
<dbReference type="SUPFAM" id="SSF53850">
    <property type="entry name" value="Periplasmic binding protein-like II"/>
    <property type="match status" value="1"/>
</dbReference>
<comment type="caution">
    <text evidence="5">The sequence shown here is derived from an EMBL/GenBank/DDBJ whole genome shotgun (WGS) entry which is preliminary data.</text>
</comment>
<evidence type="ECO:0000256" key="2">
    <source>
        <dbReference type="ARBA" id="ARBA00022729"/>
    </source>
</evidence>
<feature type="domain" description="Solute-binding protein family 3/N-terminal" evidence="4">
    <location>
        <begin position="23"/>
        <end position="254"/>
    </location>
</feature>
<dbReference type="PANTHER" id="PTHR35936">
    <property type="entry name" value="MEMBRANE-BOUND LYTIC MUREIN TRANSGLYCOSYLASE F"/>
    <property type="match status" value="1"/>
</dbReference>
<gene>
    <name evidence="5" type="ORF">LA374_13180</name>
</gene>
<sequence length="275" mass="30632">MSRYRLLLLLSLALLSRPGHGQPLRMVVHDFAPFTFADEAGRAQGALVELVQEACRRRAEGCEILYRPSRRARLMLERGWVDAMFPLGVTPERLQKLDFSTPIASTSYGFYGVADSPLERLTAQSLSGMKVGTFGPSFTQYLLEQINREVVEGTGVGMTIDVQPNADAKGLAKLVYRRYPLYFSNIHSADYHLRRSGLTGVRQLGGLDLKVEYRIGFARERVSTDEVTRFNGILHQLEQEGVASRIRAKWQLAAPDLAAPLAPPGVDKLLRDGRS</sequence>
<accession>A0ABS7VCP9</accession>
<evidence type="ECO:0000313" key="6">
    <source>
        <dbReference type="Proteomes" id="UP000774958"/>
    </source>
</evidence>
<evidence type="ECO:0000259" key="4">
    <source>
        <dbReference type="SMART" id="SM00062"/>
    </source>
</evidence>
<evidence type="ECO:0000256" key="3">
    <source>
        <dbReference type="SAM" id="SignalP"/>
    </source>
</evidence>
<evidence type="ECO:0000256" key="1">
    <source>
        <dbReference type="ARBA" id="ARBA00010333"/>
    </source>
</evidence>
<dbReference type="Gene3D" id="3.40.190.10">
    <property type="entry name" value="Periplasmic binding protein-like II"/>
    <property type="match status" value="2"/>
</dbReference>
<organism evidence="5 6">
    <name type="scientific">Aeromonas schubertii</name>
    <dbReference type="NCBI Taxonomy" id="652"/>
    <lineage>
        <taxon>Bacteria</taxon>
        <taxon>Pseudomonadati</taxon>
        <taxon>Pseudomonadota</taxon>
        <taxon>Gammaproteobacteria</taxon>
        <taxon>Aeromonadales</taxon>
        <taxon>Aeromonadaceae</taxon>
        <taxon>Aeromonas</taxon>
    </lineage>
</organism>
<dbReference type="PANTHER" id="PTHR35936:SF25">
    <property type="entry name" value="ABC TRANSPORTER SUBSTRATE-BINDING PROTEIN"/>
    <property type="match status" value="1"/>
</dbReference>
<reference evidence="5 6" key="1">
    <citation type="submission" date="2021-09" db="EMBL/GenBank/DDBJ databases">
        <title>Aeromonas schubertii isolated from Asian sea bass.</title>
        <authorList>
            <person name="Pinpimai K."/>
        </authorList>
    </citation>
    <scope>NUCLEOTIDE SEQUENCE [LARGE SCALE GENOMIC DNA]</scope>
    <source>
        <strain evidence="5 6">CHULA2021a</strain>
    </source>
</reference>
<dbReference type="SMART" id="SM00062">
    <property type="entry name" value="PBPb"/>
    <property type="match status" value="1"/>
</dbReference>
<dbReference type="EMBL" id="JAIRBT010000017">
    <property type="protein sequence ID" value="MBZ6067151.1"/>
    <property type="molecule type" value="Genomic_DNA"/>
</dbReference>
<dbReference type="Pfam" id="PF00497">
    <property type="entry name" value="SBP_bac_3"/>
    <property type="match status" value="1"/>
</dbReference>
<keyword evidence="6" id="KW-1185">Reference proteome</keyword>
<dbReference type="RefSeq" id="WP_224161147.1">
    <property type="nucleotide sequence ID" value="NZ_JAIRBS010000017.1"/>
</dbReference>